<dbReference type="SUPFAM" id="SSF55048">
    <property type="entry name" value="Probable ACP-binding domain of malonyl-CoA ACP transacylase"/>
    <property type="match status" value="1"/>
</dbReference>
<dbReference type="InterPro" id="IPR016035">
    <property type="entry name" value="Acyl_Trfase/lysoPLipase"/>
</dbReference>
<dbReference type="SMART" id="SM00822">
    <property type="entry name" value="PKS_KR"/>
    <property type="match status" value="1"/>
</dbReference>
<dbReference type="InterPro" id="IPR009081">
    <property type="entry name" value="PP-bd_ACP"/>
</dbReference>
<dbReference type="PROSITE" id="PS00455">
    <property type="entry name" value="AMP_BINDING"/>
    <property type="match status" value="1"/>
</dbReference>
<evidence type="ECO:0000256" key="5">
    <source>
        <dbReference type="ARBA" id="ARBA00022553"/>
    </source>
</evidence>
<dbReference type="SMART" id="SM00827">
    <property type="entry name" value="PKS_AT"/>
    <property type="match status" value="1"/>
</dbReference>
<evidence type="ECO:0000256" key="7">
    <source>
        <dbReference type="ARBA" id="ARBA00029443"/>
    </source>
</evidence>
<feature type="domain" description="Carrier" evidence="8">
    <location>
        <begin position="1046"/>
        <end position="1121"/>
    </location>
</feature>
<dbReference type="Pfam" id="PF00698">
    <property type="entry name" value="Acyl_transf_1"/>
    <property type="match status" value="1"/>
</dbReference>
<dbReference type="KEGG" id="lem:LEN_4036"/>
<dbReference type="Pfam" id="PF13193">
    <property type="entry name" value="AMP-binding_C"/>
    <property type="match status" value="1"/>
</dbReference>
<dbReference type="SUPFAM" id="SSF53901">
    <property type="entry name" value="Thiolase-like"/>
    <property type="match status" value="1"/>
</dbReference>
<dbReference type="Gene3D" id="3.30.300.30">
    <property type="match status" value="1"/>
</dbReference>
<comment type="cofactor">
    <cofactor evidence="1">
        <name>pantetheine 4'-phosphate</name>
        <dbReference type="ChEBI" id="CHEBI:47942"/>
    </cofactor>
</comment>
<dbReference type="SUPFAM" id="SSF56801">
    <property type="entry name" value="Acetyl-CoA synthetase-like"/>
    <property type="match status" value="1"/>
</dbReference>
<dbReference type="InterPro" id="IPR045851">
    <property type="entry name" value="AMP-bd_C_sf"/>
</dbReference>
<evidence type="ECO:0000259" key="8">
    <source>
        <dbReference type="PROSITE" id="PS50075"/>
    </source>
</evidence>
<dbReference type="Pfam" id="PF00109">
    <property type="entry name" value="ketoacyl-synt"/>
    <property type="match status" value="1"/>
</dbReference>
<dbReference type="InterPro" id="IPR023213">
    <property type="entry name" value="CAT-like_dom_sf"/>
</dbReference>
<dbReference type="PANTHER" id="PTHR43775">
    <property type="entry name" value="FATTY ACID SYNTHASE"/>
    <property type="match status" value="1"/>
</dbReference>
<dbReference type="InterPro" id="IPR014043">
    <property type="entry name" value="Acyl_transferase_dom"/>
</dbReference>
<dbReference type="Gene3D" id="3.40.50.980">
    <property type="match status" value="2"/>
</dbReference>
<dbReference type="Gene3D" id="3.30.70.3290">
    <property type="match status" value="1"/>
</dbReference>
<name>A0AAU9AQ46_LYSEN</name>
<dbReference type="Pfam" id="PF08659">
    <property type="entry name" value="KR"/>
    <property type="match status" value="1"/>
</dbReference>
<dbReference type="InterPro" id="IPR020806">
    <property type="entry name" value="PKS_PP-bd"/>
</dbReference>
<evidence type="ECO:0000256" key="1">
    <source>
        <dbReference type="ARBA" id="ARBA00001957"/>
    </source>
</evidence>
<dbReference type="InterPro" id="IPR044894">
    <property type="entry name" value="TubC_N_sf"/>
</dbReference>
<evidence type="ECO:0000256" key="2">
    <source>
        <dbReference type="ARBA" id="ARBA00005194"/>
    </source>
</evidence>
<dbReference type="InterPro" id="IPR032821">
    <property type="entry name" value="PKS_assoc"/>
</dbReference>
<dbReference type="InterPro" id="IPR018201">
    <property type="entry name" value="Ketoacyl_synth_AS"/>
</dbReference>
<dbReference type="Gene3D" id="3.40.50.720">
    <property type="entry name" value="NAD(P)-binding Rossmann-like Domain"/>
    <property type="match status" value="1"/>
</dbReference>
<dbReference type="Gene3D" id="3.30.559.30">
    <property type="entry name" value="Nonribosomal peptide synthetase, condensation domain"/>
    <property type="match status" value="1"/>
</dbReference>
<dbReference type="SMART" id="SM00825">
    <property type="entry name" value="PKS_KS"/>
    <property type="match status" value="1"/>
</dbReference>
<organism evidence="10 11">
    <name type="scientific">Lysobacter enzymogenes</name>
    <dbReference type="NCBI Taxonomy" id="69"/>
    <lineage>
        <taxon>Bacteria</taxon>
        <taxon>Pseudomonadati</taxon>
        <taxon>Pseudomonadota</taxon>
        <taxon>Gammaproteobacteria</taxon>
        <taxon>Lysobacterales</taxon>
        <taxon>Lysobacteraceae</taxon>
        <taxon>Lysobacter</taxon>
    </lineage>
</organism>
<dbReference type="GO" id="GO:0004315">
    <property type="term" value="F:3-oxoacyl-[acyl-carrier-protein] synthase activity"/>
    <property type="evidence" value="ECO:0007669"/>
    <property type="project" value="InterPro"/>
</dbReference>
<gene>
    <name evidence="10" type="ORF">LEN_4036</name>
</gene>
<dbReference type="Gene3D" id="1.10.1200.10">
    <property type="entry name" value="ACP-like"/>
    <property type="match status" value="2"/>
</dbReference>
<comment type="pathway">
    <text evidence="2">Lipid metabolism; fatty acid biosynthesis.</text>
</comment>
<evidence type="ECO:0000256" key="3">
    <source>
        <dbReference type="ARBA" id="ARBA00006484"/>
    </source>
</evidence>
<comment type="similarity">
    <text evidence="7">In the C-terminal section; belongs to the NRP synthetase family.</text>
</comment>
<dbReference type="InterPro" id="IPR014031">
    <property type="entry name" value="Ketoacyl_synth_C"/>
</dbReference>
<dbReference type="Gene3D" id="2.30.38.10">
    <property type="entry name" value="Luciferase, Domain 3"/>
    <property type="match status" value="1"/>
</dbReference>
<dbReference type="SUPFAM" id="SSF52151">
    <property type="entry name" value="FabD/lysophospholipase-like"/>
    <property type="match status" value="1"/>
</dbReference>
<accession>A0AAU9AQ46</accession>
<dbReference type="InterPro" id="IPR025110">
    <property type="entry name" value="AMP-bd_C"/>
</dbReference>
<dbReference type="InterPro" id="IPR036736">
    <property type="entry name" value="ACP-like_sf"/>
</dbReference>
<dbReference type="FunFam" id="3.40.50.980:FF:000001">
    <property type="entry name" value="Non-ribosomal peptide synthetase"/>
    <property type="match status" value="1"/>
</dbReference>
<keyword evidence="5" id="KW-0597">Phosphoprotein</keyword>
<dbReference type="PANTHER" id="PTHR43775:SF51">
    <property type="entry name" value="INACTIVE PHENOLPHTHIOCEROL SYNTHESIS POLYKETIDE SYNTHASE TYPE I PKS1-RELATED"/>
    <property type="match status" value="1"/>
</dbReference>
<evidence type="ECO:0000313" key="10">
    <source>
        <dbReference type="EMBL" id="BAV99523.1"/>
    </source>
</evidence>
<dbReference type="InterPro" id="IPR000873">
    <property type="entry name" value="AMP-dep_synth/lig_dom"/>
</dbReference>
<dbReference type="CDD" id="cd19531">
    <property type="entry name" value="LCL_NRPS-like"/>
    <property type="match status" value="1"/>
</dbReference>
<dbReference type="Pfam" id="PF00668">
    <property type="entry name" value="Condensation"/>
    <property type="match status" value="1"/>
</dbReference>
<dbReference type="SUPFAM" id="SSF47336">
    <property type="entry name" value="ACP-like"/>
    <property type="match status" value="2"/>
</dbReference>
<dbReference type="GO" id="GO:0004312">
    <property type="term" value="F:fatty acid synthase activity"/>
    <property type="evidence" value="ECO:0007669"/>
    <property type="project" value="TreeGrafter"/>
</dbReference>
<dbReference type="GeneID" id="83065825"/>
<keyword evidence="6" id="KW-0808">Transferase</keyword>
<keyword evidence="4" id="KW-0596">Phosphopantetheine</keyword>
<feature type="domain" description="Carrier" evidence="8">
    <location>
        <begin position="2561"/>
        <end position="2639"/>
    </location>
</feature>
<dbReference type="PROSITE" id="PS00012">
    <property type="entry name" value="PHOSPHOPANTETHEINE"/>
    <property type="match status" value="2"/>
</dbReference>
<proteinExistence type="inferred from homology"/>
<dbReference type="PROSITE" id="PS00606">
    <property type="entry name" value="KS3_1"/>
    <property type="match status" value="1"/>
</dbReference>
<dbReference type="InterPro" id="IPR041464">
    <property type="entry name" value="TubC_N"/>
</dbReference>
<dbReference type="InterPro" id="IPR036291">
    <property type="entry name" value="NAD(P)-bd_dom_sf"/>
</dbReference>
<reference evidence="10 11" key="1">
    <citation type="journal article" date="2017" name="DNA Res.">
        <title>Complete genome sequence and expression profile of the commercial lytic enzyme producer Lysobacter enzymogenes M497-1.</title>
        <authorList>
            <person name="Takami H."/>
            <person name="Toyoda A."/>
            <person name="Uchiyama I."/>
            <person name="Itoh T."/>
            <person name="Takaki Y."/>
            <person name="Arai W."/>
            <person name="Nishi S."/>
            <person name="Kawai M."/>
            <person name="Shinya K."/>
            <person name="Ikeda H."/>
        </authorList>
    </citation>
    <scope>NUCLEOTIDE SEQUENCE [LARGE SCALE GENOMIC DNA]</scope>
    <source>
        <strain evidence="10 11">M497-1</strain>
    </source>
</reference>
<dbReference type="CDD" id="cd05930">
    <property type="entry name" value="A_NRPS"/>
    <property type="match status" value="1"/>
</dbReference>
<dbReference type="Proteomes" id="UP000218824">
    <property type="component" value="Chromosome"/>
</dbReference>
<dbReference type="InterPro" id="IPR016036">
    <property type="entry name" value="Malonyl_transacylase_ACP-bd"/>
</dbReference>
<dbReference type="InterPro" id="IPR016039">
    <property type="entry name" value="Thiolase-like"/>
</dbReference>
<dbReference type="InterPro" id="IPR010071">
    <property type="entry name" value="AA_adenyl_dom"/>
</dbReference>
<dbReference type="InterPro" id="IPR020845">
    <property type="entry name" value="AMP-binding_CS"/>
</dbReference>
<dbReference type="GO" id="GO:0031177">
    <property type="term" value="F:phosphopantetheine binding"/>
    <property type="evidence" value="ECO:0007669"/>
    <property type="project" value="InterPro"/>
</dbReference>
<protein>
    <submittedName>
        <fullName evidence="10">NRPS/PKS hybrid synthase</fullName>
    </submittedName>
</protein>
<dbReference type="InterPro" id="IPR013968">
    <property type="entry name" value="PKS_KR"/>
</dbReference>
<dbReference type="RefSeq" id="WP_096380164.1">
    <property type="nucleotide sequence ID" value="NZ_AP014940.1"/>
</dbReference>
<dbReference type="Gene3D" id="3.40.366.10">
    <property type="entry name" value="Malonyl-Coenzyme A Acyl Carrier Protein, domain 2"/>
    <property type="match status" value="1"/>
</dbReference>
<evidence type="ECO:0000256" key="6">
    <source>
        <dbReference type="ARBA" id="ARBA00022679"/>
    </source>
</evidence>
<dbReference type="GO" id="GO:0006633">
    <property type="term" value="P:fatty acid biosynthetic process"/>
    <property type="evidence" value="ECO:0007669"/>
    <property type="project" value="InterPro"/>
</dbReference>
<dbReference type="Gene3D" id="1.10.10.1830">
    <property type="entry name" value="Non-ribosomal peptide synthase, adenylation domain"/>
    <property type="match status" value="1"/>
</dbReference>
<dbReference type="Pfam" id="PF02801">
    <property type="entry name" value="Ketoacyl-synt_C"/>
    <property type="match status" value="1"/>
</dbReference>
<dbReference type="InterPro" id="IPR014030">
    <property type="entry name" value="Ketoacyl_synth_N"/>
</dbReference>
<dbReference type="InterPro" id="IPR001242">
    <property type="entry name" value="Condensation_dom"/>
</dbReference>
<dbReference type="NCBIfam" id="TIGR01733">
    <property type="entry name" value="AA-adenyl-dom"/>
    <property type="match status" value="1"/>
</dbReference>
<sequence>METAKQLLALLGSRNIELYLDQGKLKTKAAPGAISDDLGAQIKAHRDDLIALLQAAAAASAGIPKAHGAEAVTSSQRRLWLSQKLSDAKAIYNVPLAVKLSGALDEAALARALRRVVERHQALRTRFVEHGGEVVARLGEADLELGRHSVAAQDDEALRRKVAELAAHPFDLSRELLFRADLIRIDADRRDATEHVLVLCMHHIAADGWSCAILVKELEALYNAADSDAALPELPVQFADYAHWLQAPKQQHSEAAHLEYWRGQLRDLPAVHALPLDHPRPRVQSYEGAELDHTLPEALTAAARAFAARQGTTMYCLLQAALALVLARWSNEKDILIGTSSSGRIHPQLEHLVGFFVNPLILRNRIGEDDTVAGYLAATQRTLLEAFEHQQVAFERIADEVLPARSSSHAPIFQFMFDYQGAGAGNGRVALNGLDCALLPIASPGAKYDIEITATELPARLYLRWVYAAKLFGEATVRRLQQSFETLLAAFVAAPQERIAALPFLPADEAAFVARAALGPRTEVAPQTLPERFAEVARCLPDAVAVEFQGDCYSYGEIESRANKLAQFLRKLGLRAGGRAAVYLEPGPELVIAILAVLKAGGAYVPIDPAYPEDRVEYILEDADTQIVLCSREAMNEGLPVEQKIVPVDLEVQDALFASQPDEAPQWDAGETPTIAYVLYTSGSTGKPKGAVIGHVALNNYLDHAAGYFRDDLRGAVVSSSIGFDATITSLLTPLLLGQRVLLLESGLDAVFGGLKQQLLQDPHAWLFKITPAHLSALGHECAGLGPRDTRHVLIIGGEQLDYATVEQWRSRWLPQARYVNEYGPTETVVGCSVFAIDADSGTLPASGAVPIGKPIANTGMYAVNDGRLAPVGAVGELYIAGAGLAEGYLNLPEISAQRFVSLPAVDPQQRFYRTGDLVRLRGDGDFEFIKRCDDQVKIRGYRIEIGEIESALRAVAGVREAAVVVQEDAAQRMLAAFLQPADEVADAKAFQQRVRQELAKALPEYMVPAAFELIASMPLTVNGKVDKAALPKIDVAASLDLNYAAPQSELEGALCALWQGALGLERVGIHDNFLDIGGNSLMFVRLRAEIETRFGCKLDITAFFEYPTIAELARHLQQARSAAAADADAGADGAPAKPAALVRPHAPVAVIAMAGRFPDADSPDALWDNLREGREALRTFNADELIGNGFSAGVVANPAFVASAALLDEVERFDAEFFRMTPREAEVLDPQQRLLLECSVQALESAGYGDGARPRRCGVFLGCGESTYLANHLLANMALLRDLGLNVLHANSNHYLATRIAYKLDLTGPAVNIATACSTSLVAVHEAVASLRAGECELALAGGAGVSEFGPSGYLYQEGGIESPDGRCRAFDAAARGTRGGNGAGVVALKRLDDALRDGDNVLAVIRGSAINNDGSQKAGYTAPSVVGQAGVIEAALRDAGLEARQVQYVETHGTGTPLGDPIEFRALRKVFHAAPAQSCALGTLKPNIGHLDAAAGVAGLIKAVQALRHATLPPCLHFEQPNELIEVADSPFYFNRQATPWTTDDGEPRRAGVSAFGIGGTNVHVVLEQAPAVAVEADAQAGYRLIPLSAKSEASLAAAAIVLREHVQREPQQALADIAFTLQSGREAYAWRTFAVADGHDALAQALADTAQRKPRHHDDGRTRLATVFLFPGQGAQYAGMGLGLLGVAPRYSEAFERCRALIARHAGFDLGEKLAAGDDALLPTQVAQPALFALGYSLATELIGLGIEPEAMIGHSLGEFVAACVAGVFSLEDAVKLVCARAQLMQAGAPGAMLAVSARRDEAERCYDAASVALAAVNGPQNYVVSGADEAIARVEASLAEAGIECRRLQTSHAFHSPMMAAAADGLREAFAGVRLNPPQRRFVSNVSGAFISAEQACDPEYWVGHLLAPVQFARGLESLCAALAAPDVELAFVELGPGQGLTQLVRRNPCAANALATPSLRHRHESGDDAYYWLSALGRLWSAGAALDWRALQGEGARRRVALPTYRFERKRFWIERPKAGERRAPLAPTAVSDDPQDWFYLPNWQLAPAIAEPVEAPGEAAAASSWLVLADELGIAQALAERIRPHGEPLLLCADGDAPPAQIDDDARLQALASQLAGHACVSIACLWPLGAPEQAHDYAEFERRQQRSFYPLLKLLKAIFERCPRLEVRLYAVTDRALRVTGVEAIQAASATLRGLCKVAAQENPQIVCRLIDIDLGAAPAQLADLAATAQRERIAEQLWREFNAAQDAPEVALRGNGRWLKQYLPLAGSRWATPRQRLRPRGHYLITGGLGRIGLQLATWLGSEFHARISLLSRREFPPQQEWARVEDGAFGADIAEQVRCLNALRAAGAEVEVLRADVADAAALAAAVDAAEQRFGALAGVFHAAGNVEDSVLPLAATDEAACRRQFASKAAGLIHLESALRGRTPDFCLVMSSLAAELGGLGFTAYAAANAYADAFVQRMRNDGHDFWCAIDWDGWNFSASAGAHGIEHAMRPADGMRAFAVAMQHCDQPCLINSTTDLDARFARWVGGLGEQGADAAQAHERPQLSQQYAAPSSKTEEAVARLWQDVLGIEGIGAHDSFFELGGDSLIATRLVAKVRTHFNVADRVFSLSDFFAQPTVAHTAARIDGLSVAAKLASKREELRAEAVVEEGEF</sequence>
<dbReference type="Pfam" id="PF16197">
    <property type="entry name" value="KAsynt_C_assoc"/>
    <property type="match status" value="1"/>
</dbReference>
<dbReference type="Gene3D" id="3.40.47.10">
    <property type="match status" value="1"/>
</dbReference>
<feature type="domain" description="Ketosynthase family 3 (KS3)" evidence="9">
    <location>
        <begin position="1146"/>
        <end position="1571"/>
    </location>
</feature>
<dbReference type="PROSITE" id="PS52004">
    <property type="entry name" value="KS3_2"/>
    <property type="match status" value="1"/>
</dbReference>
<dbReference type="InterPro" id="IPR050091">
    <property type="entry name" value="PKS_NRPS_Biosynth_Enz"/>
</dbReference>
<dbReference type="InterPro" id="IPR020841">
    <property type="entry name" value="PKS_Beta-ketoAc_synthase_dom"/>
</dbReference>
<dbReference type="EMBL" id="AP014940">
    <property type="protein sequence ID" value="BAV99523.1"/>
    <property type="molecule type" value="Genomic_DNA"/>
</dbReference>
<dbReference type="SMART" id="SM00823">
    <property type="entry name" value="PKS_PP"/>
    <property type="match status" value="2"/>
</dbReference>
<dbReference type="InterPro" id="IPR057326">
    <property type="entry name" value="KR_dom"/>
</dbReference>
<dbReference type="PROSITE" id="PS50075">
    <property type="entry name" value="CARRIER"/>
    <property type="match status" value="2"/>
</dbReference>
<evidence type="ECO:0000313" key="11">
    <source>
        <dbReference type="Proteomes" id="UP000218824"/>
    </source>
</evidence>
<dbReference type="CDD" id="cd00833">
    <property type="entry name" value="PKS"/>
    <property type="match status" value="1"/>
</dbReference>
<dbReference type="InterPro" id="IPR001227">
    <property type="entry name" value="Ac_transferase_dom_sf"/>
</dbReference>
<comment type="similarity">
    <text evidence="3">Belongs to the short-chain dehydrogenases/reductases (SDR) family.</text>
</comment>
<dbReference type="Pfam" id="PF00550">
    <property type="entry name" value="PP-binding"/>
    <property type="match status" value="2"/>
</dbReference>
<dbReference type="SUPFAM" id="SSF52777">
    <property type="entry name" value="CoA-dependent acyltransferases"/>
    <property type="match status" value="2"/>
</dbReference>
<evidence type="ECO:0000256" key="4">
    <source>
        <dbReference type="ARBA" id="ARBA00022450"/>
    </source>
</evidence>
<evidence type="ECO:0000259" key="9">
    <source>
        <dbReference type="PROSITE" id="PS52004"/>
    </source>
</evidence>
<dbReference type="SUPFAM" id="SSF51735">
    <property type="entry name" value="NAD(P)-binding Rossmann-fold domains"/>
    <property type="match status" value="2"/>
</dbReference>
<dbReference type="FunFam" id="1.10.1200.10:FF:000016">
    <property type="entry name" value="Non-ribosomal peptide synthase"/>
    <property type="match status" value="1"/>
</dbReference>
<dbReference type="Pfam" id="PF00501">
    <property type="entry name" value="AMP-binding"/>
    <property type="match status" value="1"/>
</dbReference>
<dbReference type="Gene3D" id="3.30.559.10">
    <property type="entry name" value="Chloramphenicol acetyltransferase-like domain"/>
    <property type="match status" value="1"/>
</dbReference>
<dbReference type="InterPro" id="IPR006162">
    <property type="entry name" value="Ppantetheine_attach_site"/>
</dbReference>
<dbReference type="GO" id="GO:0044550">
    <property type="term" value="P:secondary metabolite biosynthetic process"/>
    <property type="evidence" value="ECO:0007669"/>
    <property type="project" value="UniProtKB-ARBA"/>
</dbReference>
<dbReference type="Pfam" id="PF18563">
    <property type="entry name" value="TubC_N"/>
    <property type="match status" value="1"/>
</dbReference>